<dbReference type="GO" id="GO:0005524">
    <property type="term" value="F:ATP binding"/>
    <property type="evidence" value="ECO:0007669"/>
    <property type="project" value="UniProtKB-KW"/>
</dbReference>
<dbReference type="PROSITE" id="PS50990">
    <property type="entry name" value="PEPTIDASE_C39"/>
    <property type="match status" value="1"/>
</dbReference>
<dbReference type="InterPro" id="IPR011527">
    <property type="entry name" value="ABC1_TM_dom"/>
</dbReference>
<evidence type="ECO:0000313" key="13">
    <source>
        <dbReference type="EMBL" id="AXM98460.1"/>
    </source>
</evidence>
<dbReference type="PROSITE" id="PS00211">
    <property type="entry name" value="ABC_TRANSPORTER_1"/>
    <property type="match status" value="1"/>
</dbReference>
<evidence type="ECO:0000259" key="12">
    <source>
        <dbReference type="PROSITE" id="PS50990"/>
    </source>
</evidence>
<keyword evidence="3" id="KW-1003">Cell membrane</keyword>
<dbReference type="GeneID" id="49616300"/>
<dbReference type="SUPFAM" id="SSF90123">
    <property type="entry name" value="ABC transporter transmembrane region"/>
    <property type="match status" value="1"/>
</dbReference>
<feature type="transmembrane region" description="Helical" evidence="9">
    <location>
        <begin position="270"/>
        <end position="292"/>
    </location>
</feature>
<evidence type="ECO:0000256" key="7">
    <source>
        <dbReference type="ARBA" id="ARBA00022989"/>
    </source>
</evidence>
<dbReference type="PROSITE" id="PS50929">
    <property type="entry name" value="ABC_TM1F"/>
    <property type="match status" value="1"/>
</dbReference>
<keyword evidence="4 9" id="KW-0812">Transmembrane</keyword>
<dbReference type="GO" id="GO:0016887">
    <property type="term" value="F:ATP hydrolysis activity"/>
    <property type="evidence" value="ECO:0007669"/>
    <property type="project" value="InterPro"/>
</dbReference>
<dbReference type="AlphaFoldDB" id="A0AAD0VVN8"/>
<name>A0AAD0VVN8_PSEDL</name>
<evidence type="ECO:0000313" key="14">
    <source>
        <dbReference type="Proteomes" id="UP000256503"/>
    </source>
</evidence>
<reference evidence="13 14" key="1">
    <citation type="submission" date="2018-07" db="EMBL/GenBank/DDBJ databases">
        <title>Complete genome sequence of a Pseudomonas plecoglossicida strain pathogenic to the marine fish, Larimichthys crocea.</title>
        <authorList>
            <person name="Tao Z."/>
        </authorList>
    </citation>
    <scope>NUCLEOTIDE SEQUENCE [LARGE SCALE GENOMIC DNA]</scope>
    <source>
        <strain evidence="13 14">XSDHY-P</strain>
    </source>
</reference>
<keyword evidence="6" id="KW-0067">ATP-binding</keyword>
<evidence type="ECO:0000256" key="3">
    <source>
        <dbReference type="ARBA" id="ARBA00022475"/>
    </source>
</evidence>
<dbReference type="PANTHER" id="PTHR24221:SF248">
    <property type="entry name" value="ABC TRANSPORTER TRANSMEMBRANE REGION"/>
    <property type="match status" value="1"/>
</dbReference>
<feature type="transmembrane region" description="Helical" evidence="9">
    <location>
        <begin position="159"/>
        <end position="182"/>
    </location>
</feature>
<dbReference type="FunFam" id="3.40.50.300:FF:000299">
    <property type="entry name" value="ABC transporter ATP-binding protein/permease"/>
    <property type="match status" value="1"/>
</dbReference>
<dbReference type="InterPro" id="IPR039421">
    <property type="entry name" value="Type_1_exporter"/>
</dbReference>
<dbReference type="Gene3D" id="3.90.70.10">
    <property type="entry name" value="Cysteine proteinases"/>
    <property type="match status" value="1"/>
</dbReference>
<dbReference type="RefSeq" id="WP_016391831.1">
    <property type="nucleotide sequence ID" value="NZ_CP031146.1"/>
</dbReference>
<keyword evidence="2" id="KW-0813">Transport</keyword>
<evidence type="ECO:0000256" key="5">
    <source>
        <dbReference type="ARBA" id="ARBA00022741"/>
    </source>
</evidence>
<protein>
    <submittedName>
        <fullName evidence="13">Type I secretion system permease/ATPase</fullName>
    </submittedName>
</protein>
<dbReference type="InterPro" id="IPR017871">
    <property type="entry name" value="ABC_transporter-like_CS"/>
</dbReference>
<dbReference type="GO" id="GO:0140359">
    <property type="term" value="F:ABC-type transporter activity"/>
    <property type="evidence" value="ECO:0007669"/>
    <property type="project" value="InterPro"/>
</dbReference>
<dbReference type="CDD" id="cd18587">
    <property type="entry name" value="ABC_6TM_LapB_like"/>
    <property type="match status" value="1"/>
</dbReference>
<dbReference type="InterPro" id="IPR036640">
    <property type="entry name" value="ABC1_TM_sf"/>
</dbReference>
<gene>
    <name evidence="13" type="ORF">DVB73_23020</name>
</gene>
<keyword evidence="5" id="KW-0547">Nucleotide-binding</keyword>
<dbReference type="Pfam" id="PF00664">
    <property type="entry name" value="ABC_membrane"/>
    <property type="match status" value="1"/>
</dbReference>
<feature type="domain" description="Peptidase C39" evidence="12">
    <location>
        <begin position="5"/>
        <end position="129"/>
    </location>
</feature>
<dbReference type="Gene3D" id="3.40.50.300">
    <property type="entry name" value="P-loop containing nucleotide triphosphate hydrolases"/>
    <property type="match status" value="1"/>
</dbReference>
<dbReference type="EMBL" id="CP031146">
    <property type="protein sequence ID" value="AXM98460.1"/>
    <property type="molecule type" value="Genomic_DNA"/>
</dbReference>
<dbReference type="SUPFAM" id="SSF52540">
    <property type="entry name" value="P-loop containing nucleoside triphosphate hydrolases"/>
    <property type="match status" value="1"/>
</dbReference>
<evidence type="ECO:0000256" key="4">
    <source>
        <dbReference type="ARBA" id="ARBA00022692"/>
    </source>
</evidence>
<accession>A0AAD0VVN8</accession>
<dbReference type="InterPro" id="IPR005074">
    <property type="entry name" value="Peptidase_C39"/>
</dbReference>
<evidence type="ECO:0000256" key="8">
    <source>
        <dbReference type="ARBA" id="ARBA00023136"/>
    </source>
</evidence>
<evidence type="ECO:0000256" key="9">
    <source>
        <dbReference type="SAM" id="Phobius"/>
    </source>
</evidence>
<sequence>MQSAQPRPDVDDPLLDGLLILCRLQGCPASRASLSSGLPLAQQRLGPELLPRAAARAGLQGRVLARELQAISSLNLPVLLLLNDGRSAVLQRWGDDGRALILPCEADGGEQWIEREALAQAYSGHALFARPRHTLENLRSPLLPRVDAWFRDTLRHSRWLYGDALLASLLINLLGLMVPLFVMQTYDRVVPNQALSTLWMLVAGLFIGTAFELVLRMVRAHLLDQAGKKTDLILSATLFERITGMSMKAKPATIGGFAQSIHDFQGLREFLTAVTLTSIIDLPFVALMLLVIGLLGGWLVLIPLIAFPLAVGFALLIQARLRDTVQKSLSLGAVRQALLIETLGGLETLKACGAESERQYQWEHTNGAIARLDAHARNLSSLASNGTLFIQQFCGMATIVAGVYSIIAGNLSVGALVASYMLGSRVLAPLGQIAGLITRYQQAQLTMRSTDALMALPQERQAEQQALEHTTLKGGLALSHVSFRYPGQTGPALQDVTLAVKPGERIGIIGRSGSGKSTLGRMLMGFHHPDEGQVLLDNLDLRQLDIADLRSQLGYVAHDLPLLAGSLRDNLTLGARHISDARMLEVAELTGVSELARQHPHGFERPVGERGQLLSGGQRQAVLLARALLLEPPILILDEPTSHMDNSSEEQLRQRLSAWVPGKTLLLVTHRTSMLSLVDRLLVLDNGKIVADGPKDAVIDALRKGRIGAAL</sequence>
<dbReference type="GO" id="GO:0034040">
    <property type="term" value="F:ATPase-coupled lipid transmembrane transporter activity"/>
    <property type="evidence" value="ECO:0007669"/>
    <property type="project" value="TreeGrafter"/>
</dbReference>
<organism evidence="13 14">
    <name type="scientific">Pseudomonas plecoglossicida</name>
    <dbReference type="NCBI Taxonomy" id="70775"/>
    <lineage>
        <taxon>Bacteria</taxon>
        <taxon>Pseudomonadati</taxon>
        <taxon>Pseudomonadota</taxon>
        <taxon>Gammaproteobacteria</taxon>
        <taxon>Pseudomonadales</taxon>
        <taxon>Pseudomonadaceae</taxon>
        <taxon>Pseudomonas</taxon>
    </lineage>
</organism>
<feature type="domain" description="ABC transporter" evidence="10">
    <location>
        <begin position="476"/>
        <end position="711"/>
    </location>
</feature>
<evidence type="ECO:0000256" key="1">
    <source>
        <dbReference type="ARBA" id="ARBA00004651"/>
    </source>
</evidence>
<dbReference type="SMART" id="SM00382">
    <property type="entry name" value="AAA"/>
    <property type="match status" value="1"/>
</dbReference>
<dbReference type="GO" id="GO:0006508">
    <property type="term" value="P:proteolysis"/>
    <property type="evidence" value="ECO:0007669"/>
    <property type="project" value="InterPro"/>
</dbReference>
<dbReference type="PANTHER" id="PTHR24221">
    <property type="entry name" value="ATP-BINDING CASSETTE SUB-FAMILY B"/>
    <property type="match status" value="1"/>
</dbReference>
<dbReference type="Proteomes" id="UP000256503">
    <property type="component" value="Chromosome"/>
</dbReference>
<dbReference type="GO" id="GO:0005886">
    <property type="term" value="C:plasma membrane"/>
    <property type="evidence" value="ECO:0007669"/>
    <property type="project" value="UniProtKB-SubCell"/>
</dbReference>
<dbReference type="Pfam" id="PF00005">
    <property type="entry name" value="ABC_tran"/>
    <property type="match status" value="1"/>
</dbReference>
<dbReference type="InterPro" id="IPR017750">
    <property type="entry name" value="ATPase_T1SS"/>
</dbReference>
<evidence type="ECO:0000259" key="10">
    <source>
        <dbReference type="PROSITE" id="PS50893"/>
    </source>
</evidence>
<dbReference type="Gene3D" id="1.20.1560.10">
    <property type="entry name" value="ABC transporter type 1, transmembrane domain"/>
    <property type="match status" value="1"/>
</dbReference>
<evidence type="ECO:0000259" key="11">
    <source>
        <dbReference type="PROSITE" id="PS50929"/>
    </source>
</evidence>
<feature type="domain" description="ABC transmembrane type-1" evidence="11">
    <location>
        <begin position="164"/>
        <end position="442"/>
    </location>
</feature>
<dbReference type="NCBIfam" id="TIGR03375">
    <property type="entry name" value="type_I_sec_LssB"/>
    <property type="match status" value="1"/>
</dbReference>
<evidence type="ECO:0000256" key="2">
    <source>
        <dbReference type="ARBA" id="ARBA00022448"/>
    </source>
</evidence>
<dbReference type="InterPro" id="IPR003439">
    <property type="entry name" value="ABC_transporter-like_ATP-bd"/>
</dbReference>
<dbReference type="PROSITE" id="PS50893">
    <property type="entry name" value="ABC_TRANSPORTER_2"/>
    <property type="match status" value="1"/>
</dbReference>
<dbReference type="GO" id="GO:0008233">
    <property type="term" value="F:peptidase activity"/>
    <property type="evidence" value="ECO:0007669"/>
    <property type="project" value="InterPro"/>
</dbReference>
<keyword evidence="7 9" id="KW-1133">Transmembrane helix</keyword>
<feature type="transmembrane region" description="Helical" evidence="9">
    <location>
        <begin position="298"/>
        <end position="317"/>
    </location>
</feature>
<dbReference type="InterPro" id="IPR003593">
    <property type="entry name" value="AAA+_ATPase"/>
</dbReference>
<evidence type="ECO:0000256" key="6">
    <source>
        <dbReference type="ARBA" id="ARBA00022840"/>
    </source>
</evidence>
<keyword evidence="8 9" id="KW-0472">Membrane</keyword>
<feature type="transmembrane region" description="Helical" evidence="9">
    <location>
        <begin position="194"/>
        <end position="215"/>
    </location>
</feature>
<dbReference type="InterPro" id="IPR027417">
    <property type="entry name" value="P-loop_NTPase"/>
</dbReference>
<comment type="subcellular location">
    <subcellularLocation>
        <location evidence="1">Cell membrane</location>
        <topology evidence="1">Multi-pass membrane protein</topology>
    </subcellularLocation>
</comment>
<proteinExistence type="predicted"/>